<evidence type="ECO:0000313" key="3">
    <source>
        <dbReference type="EMBL" id="CAD8054534.1"/>
    </source>
</evidence>
<name>A0A8S1KUA3_9CILI</name>
<evidence type="ECO:0000313" key="4">
    <source>
        <dbReference type="Proteomes" id="UP000692954"/>
    </source>
</evidence>
<dbReference type="PANTHER" id="PTHR15555">
    <property type="entry name" value="ZINC FINGER HIT DOMAIN CONTAINING PROTEIN 2 PROTEIN FON -RELATED"/>
    <property type="match status" value="1"/>
</dbReference>
<keyword evidence="1" id="KW-0862">Zinc</keyword>
<keyword evidence="1" id="KW-0479">Metal-binding</keyword>
<keyword evidence="1" id="KW-0863">Zinc-finger</keyword>
<dbReference type="InterPro" id="IPR039646">
    <property type="entry name" value="ZNHIT2"/>
</dbReference>
<evidence type="ECO:0000256" key="1">
    <source>
        <dbReference type="PROSITE-ProRule" id="PRU00453"/>
    </source>
</evidence>
<keyword evidence="4" id="KW-1185">Reference proteome</keyword>
<reference evidence="3" key="1">
    <citation type="submission" date="2021-01" db="EMBL/GenBank/DDBJ databases">
        <authorList>
            <consortium name="Genoscope - CEA"/>
            <person name="William W."/>
        </authorList>
    </citation>
    <scope>NUCLEOTIDE SEQUENCE</scope>
</reference>
<protein>
    <recommendedName>
        <fullName evidence="2">HIT-type domain-containing protein</fullName>
    </recommendedName>
</protein>
<dbReference type="InterPro" id="IPR007529">
    <property type="entry name" value="Znf_HIT"/>
</dbReference>
<accession>A0A8S1KUA3</accession>
<feature type="domain" description="HIT-type" evidence="2">
    <location>
        <begin position="33"/>
        <end position="65"/>
    </location>
</feature>
<dbReference type="AlphaFoldDB" id="A0A8S1KUA3"/>
<dbReference type="CDD" id="cd23024">
    <property type="entry name" value="zf-HIT_ZNHIT2-3"/>
    <property type="match status" value="1"/>
</dbReference>
<dbReference type="OrthoDB" id="295085at2759"/>
<comment type="caution">
    <text evidence="3">The sequence shown here is derived from an EMBL/GenBank/DDBJ whole genome shotgun (WGS) entry which is preliminary data.</text>
</comment>
<dbReference type="PROSITE" id="PS51083">
    <property type="entry name" value="ZF_HIT"/>
    <property type="match status" value="1"/>
</dbReference>
<dbReference type="Proteomes" id="UP000692954">
    <property type="component" value="Unassembled WGS sequence"/>
</dbReference>
<gene>
    <name evidence="3" type="ORF">PSON_ATCC_30995.1.T0080344</name>
</gene>
<sequence>MKQKENNELDELLILTQKSKLLVPQFKRVQQLCDFCQKQMAKYSCPKCNKMQCSLDCYKTHSETCTQSFQKEHEISKMKGLKASFEEQIEMKKALNQFYEESKDENIVPMNEEEINERWEELQQLCDQGKLNLDQLTLAEQQEFAKFIQEMVIQEPWVPWWEVNDGVFSLYVEEQDQNKKTNKEINQNPYLDFRSTLKQKIQSVVPFNKLCKVQHEDLRNHLFNVIASISIIAKVLDGDIIELNREFYNMFTILSYTMDDNTSLIGNLDLSYKKLKEHAHKVDKGLILPYINREDLIKIFSNKFFVVEILFHAYDAIHSIEHQALNEDNNDFVETKKLIKTLNLKKQKLLFYISYALSKNHEFYQQIRTQIKELNE</sequence>
<organism evidence="3 4">
    <name type="scientific">Paramecium sonneborni</name>
    <dbReference type="NCBI Taxonomy" id="65129"/>
    <lineage>
        <taxon>Eukaryota</taxon>
        <taxon>Sar</taxon>
        <taxon>Alveolata</taxon>
        <taxon>Ciliophora</taxon>
        <taxon>Intramacronucleata</taxon>
        <taxon>Oligohymenophorea</taxon>
        <taxon>Peniculida</taxon>
        <taxon>Parameciidae</taxon>
        <taxon>Paramecium</taxon>
    </lineage>
</organism>
<dbReference type="EMBL" id="CAJJDN010000008">
    <property type="protein sequence ID" value="CAD8054534.1"/>
    <property type="molecule type" value="Genomic_DNA"/>
</dbReference>
<dbReference type="PANTHER" id="PTHR15555:SF0">
    <property type="entry name" value="ZINC FINGER HIT DOMAIN-CONTAINING PROTEIN 2"/>
    <property type="match status" value="1"/>
</dbReference>
<evidence type="ECO:0000259" key="2">
    <source>
        <dbReference type="PROSITE" id="PS51083"/>
    </source>
</evidence>
<dbReference type="Pfam" id="PF04438">
    <property type="entry name" value="zf-HIT"/>
    <property type="match status" value="1"/>
</dbReference>
<dbReference type="GO" id="GO:0008270">
    <property type="term" value="F:zinc ion binding"/>
    <property type="evidence" value="ECO:0007669"/>
    <property type="project" value="UniProtKB-UniRule"/>
</dbReference>
<proteinExistence type="predicted"/>